<dbReference type="InterPro" id="IPR010331">
    <property type="entry name" value="ExoD"/>
</dbReference>
<proteinExistence type="predicted"/>
<feature type="transmembrane region" description="Helical" evidence="1">
    <location>
        <begin position="43"/>
        <end position="72"/>
    </location>
</feature>
<dbReference type="Pfam" id="PF06055">
    <property type="entry name" value="ExoD"/>
    <property type="match status" value="1"/>
</dbReference>
<name>A0ABT3PX49_9BACT</name>
<feature type="transmembrane region" description="Helical" evidence="1">
    <location>
        <begin position="123"/>
        <end position="143"/>
    </location>
</feature>
<comment type="caution">
    <text evidence="2">The sequence shown here is derived from an EMBL/GenBank/DDBJ whole genome shotgun (WGS) entry which is preliminary data.</text>
</comment>
<evidence type="ECO:0000313" key="2">
    <source>
        <dbReference type="EMBL" id="MCW9712415.1"/>
    </source>
</evidence>
<evidence type="ECO:0000313" key="3">
    <source>
        <dbReference type="Proteomes" id="UP001207337"/>
    </source>
</evidence>
<protein>
    <submittedName>
        <fullName evidence="2">Exopolysaccharide biosynthesis protein</fullName>
    </submittedName>
</protein>
<feature type="transmembrane region" description="Helical" evidence="1">
    <location>
        <begin position="149"/>
        <end position="169"/>
    </location>
</feature>
<reference evidence="2 3" key="1">
    <citation type="submission" date="2021-11" db="EMBL/GenBank/DDBJ databases">
        <title>Aliifidinibius sp. nov., a new bacterium isolated from saline soil.</title>
        <authorList>
            <person name="Galisteo C."/>
            <person name="De La Haba R."/>
            <person name="Sanchez-Porro C."/>
            <person name="Ventosa A."/>
        </authorList>
    </citation>
    <scope>NUCLEOTIDE SEQUENCE [LARGE SCALE GENOMIC DNA]</scope>
    <source>
        <strain evidence="2 3">KACC 190600</strain>
    </source>
</reference>
<dbReference type="PANTHER" id="PTHR41795">
    <property type="entry name" value="EXOPOLYSACCHARIDE SYNTHESIS PROTEIN"/>
    <property type="match status" value="1"/>
</dbReference>
<dbReference type="RefSeq" id="WP_265788366.1">
    <property type="nucleotide sequence ID" value="NZ_BAABRS010000001.1"/>
</dbReference>
<keyword evidence="3" id="KW-1185">Reference proteome</keyword>
<dbReference type="EMBL" id="JAJNDC010000001">
    <property type="protein sequence ID" value="MCW9712415.1"/>
    <property type="molecule type" value="Genomic_DNA"/>
</dbReference>
<gene>
    <name evidence="2" type="ORF">LQ318_05795</name>
</gene>
<evidence type="ECO:0000256" key="1">
    <source>
        <dbReference type="SAM" id="Phobius"/>
    </source>
</evidence>
<accession>A0ABT3PX49</accession>
<dbReference type="Proteomes" id="UP001207337">
    <property type="component" value="Unassembled WGS sequence"/>
</dbReference>
<sequence length="195" mass="21475">MSEEPTNLTQLLDQIEDAIDKKEEDVSLGEILDTVGRRSFGPLLLICLVTIAPILGDIPGVPTIMGILILLIGSQLLFQYDHFWLPDWLLRQSVGKDKLKKGLQWMHSPARFSDHWLRPRLTMVTRGVGIYIIASVCIAIALVMPVMEVIPFSATIAGIALTAFGLALITRDGLMALLAFLFSAGTFGLIIYNLL</sequence>
<keyword evidence="1" id="KW-0812">Transmembrane</keyword>
<dbReference type="PANTHER" id="PTHR41795:SF1">
    <property type="entry name" value="EXOPOLYSACCHARIDE SYNTHESIS PROTEIN"/>
    <property type="match status" value="1"/>
</dbReference>
<dbReference type="PIRSF" id="PIRSF033239">
    <property type="entry name" value="ExoD"/>
    <property type="match status" value="1"/>
</dbReference>
<feature type="transmembrane region" description="Helical" evidence="1">
    <location>
        <begin position="176"/>
        <end position="194"/>
    </location>
</feature>
<keyword evidence="1" id="KW-1133">Transmembrane helix</keyword>
<keyword evidence="1" id="KW-0472">Membrane</keyword>
<organism evidence="2 3">
    <name type="scientific">Fodinibius salicampi</name>
    <dbReference type="NCBI Taxonomy" id="1920655"/>
    <lineage>
        <taxon>Bacteria</taxon>
        <taxon>Pseudomonadati</taxon>
        <taxon>Balneolota</taxon>
        <taxon>Balneolia</taxon>
        <taxon>Balneolales</taxon>
        <taxon>Balneolaceae</taxon>
        <taxon>Fodinibius</taxon>
    </lineage>
</organism>